<comment type="caution">
    <text evidence="11">The sequence shown here is derived from an EMBL/GenBank/DDBJ whole genome shotgun (WGS) entry which is preliminary data.</text>
</comment>
<dbReference type="Pfam" id="PF00512">
    <property type="entry name" value="HisKA"/>
    <property type="match status" value="1"/>
</dbReference>
<keyword evidence="6 11" id="KW-0418">Kinase</keyword>
<dbReference type="Gene3D" id="3.40.50.2300">
    <property type="match status" value="1"/>
</dbReference>
<dbReference type="InterPro" id="IPR005467">
    <property type="entry name" value="His_kinase_dom"/>
</dbReference>
<evidence type="ECO:0000256" key="3">
    <source>
        <dbReference type="ARBA" id="ARBA00012438"/>
    </source>
</evidence>
<dbReference type="InterPro" id="IPR011006">
    <property type="entry name" value="CheY-like_superfamily"/>
</dbReference>
<feature type="coiled-coil region" evidence="8">
    <location>
        <begin position="140"/>
        <end position="170"/>
    </location>
</feature>
<evidence type="ECO:0000256" key="2">
    <source>
        <dbReference type="ARBA" id="ARBA00004429"/>
    </source>
</evidence>
<dbReference type="OrthoDB" id="9804645at2"/>
<comment type="catalytic activity">
    <reaction evidence="1">
        <text>ATP + protein L-histidine = ADP + protein N-phospho-L-histidine.</text>
        <dbReference type="EC" id="2.7.13.3"/>
    </reaction>
</comment>
<dbReference type="Proteomes" id="UP000037939">
    <property type="component" value="Unassembled WGS sequence"/>
</dbReference>
<evidence type="ECO:0000256" key="1">
    <source>
        <dbReference type="ARBA" id="ARBA00000085"/>
    </source>
</evidence>
<dbReference type="PRINTS" id="PR00344">
    <property type="entry name" value="BCTRLSENSOR"/>
</dbReference>
<dbReference type="FunFam" id="3.30.565.10:FF:000006">
    <property type="entry name" value="Sensor histidine kinase WalK"/>
    <property type="match status" value="1"/>
</dbReference>
<evidence type="ECO:0000256" key="5">
    <source>
        <dbReference type="ARBA" id="ARBA00022679"/>
    </source>
</evidence>
<dbReference type="SMART" id="SM00387">
    <property type="entry name" value="HATPase_c"/>
    <property type="match status" value="1"/>
</dbReference>
<evidence type="ECO:0000256" key="8">
    <source>
        <dbReference type="SAM" id="Coils"/>
    </source>
</evidence>
<evidence type="ECO:0000256" key="7">
    <source>
        <dbReference type="PROSITE-ProRule" id="PRU00169"/>
    </source>
</evidence>
<dbReference type="SMART" id="SM00388">
    <property type="entry name" value="HisKA"/>
    <property type="match status" value="1"/>
</dbReference>
<dbReference type="InterPro" id="IPR003661">
    <property type="entry name" value="HisK_dim/P_dom"/>
</dbReference>
<comment type="subcellular location">
    <subcellularLocation>
        <location evidence="2">Cell inner membrane</location>
        <topology evidence="2">Multi-pass membrane protein</topology>
    </subcellularLocation>
</comment>
<feature type="domain" description="Response regulatory" evidence="10">
    <location>
        <begin position="17"/>
        <end position="134"/>
    </location>
</feature>
<dbReference type="PANTHER" id="PTHR43547">
    <property type="entry name" value="TWO-COMPONENT HISTIDINE KINASE"/>
    <property type="match status" value="1"/>
</dbReference>
<feature type="modified residue" description="4-aspartylphosphate" evidence="7">
    <location>
        <position position="66"/>
    </location>
</feature>
<reference evidence="11 12" key="1">
    <citation type="submission" date="2015-07" db="EMBL/GenBank/DDBJ databases">
        <title>Draft genome sequence of the Amantichitinum ursilacus IGB-41, a new chitin-degrading bacterium.</title>
        <authorList>
            <person name="Kirstahler P."/>
            <person name="Guenther M."/>
            <person name="Grumaz C."/>
            <person name="Rupp S."/>
            <person name="Zibek S."/>
            <person name="Sohn K."/>
        </authorList>
    </citation>
    <scope>NUCLEOTIDE SEQUENCE [LARGE SCALE GENOMIC DNA]</scope>
    <source>
        <strain evidence="11 12">IGB-41</strain>
    </source>
</reference>
<feature type="domain" description="Histidine kinase" evidence="9">
    <location>
        <begin position="184"/>
        <end position="404"/>
    </location>
</feature>
<evidence type="ECO:0000259" key="9">
    <source>
        <dbReference type="PROSITE" id="PS50109"/>
    </source>
</evidence>
<sequence length="410" mass="46126">MAPNEQPALLDIQERTNLLIVDDLQENLMALEALIRRDDVQIFSARSGEQALELVLQHDFALALIDVQMPGMNGFELAELMRGTEKSKHIPIVFVTANDKGMNYAFKGYETGAVDFLHKPLDIHAVKSKINVFIELHQQRLAMRRQLEALQASRAQQEKLLCQLQAAQGELQQAVRIRDDFMSIASHELKTPLTSLKLQNQLRARHLRQGNTAAFAQAKIEKMVETDGRIVEGVLRLIDDMLDISRIRGGKLSFKPEKFDLAEHVREIVDRFDEQLTLVNKGYTLDAPEPVIGEWDRYRLDQVVTNLITNAIRYGANRPIAITVRADNGKAWFSVKDHGIGIAEENQQRIFQLFERAVEFNEMGGLGLGLFIVGQIVEAQGGRITLQSRLGEGSTFTVELPLRPGDPGQC</sequence>
<dbReference type="CDD" id="cd00082">
    <property type="entry name" value="HisKA"/>
    <property type="match status" value="1"/>
</dbReference>
<dbReference type="InterPro" id="IPR036097">
    <property type="entry name" value="HisK_dim/P_sf"/>
</dbReference>
<keyword evidence="5 11" id="KW-0808">Transferase</keyword>
<proteinExistence type="predicted"/>
<dbReference type="AlphaFoldDB" id="A0A0N0XFQ9"/>
<dbReference type="Gene3D" id="3.30.565.10">
    <property type="entry name" value="Histidine kinase-like ATPase, C-terminal domain"/>
    <property type="match status" value="1"/>
</dbReference>
<organism evidence="11 12">
    <name type="scientific">Amantichitinum ursilacus</name>
    <dbReference type="NCBI Taxonomy" id="857265"/>
    <lineage>
        <taxon>Bacteria</taxon>
        <taxon>Pseudomonadati</taxon>
        <taxon>Pseudomonadota</taxon>
        <taxon>Betaproteobacteria</taxon>
        <taxon>Neisseriales</taxon>
        <taxon>Chitinibacteraceae</taxon>
        <taxon>Amantichitinum</taxon>
    </lineage>
</organism>
<evidence type="ECO:0000313" key="11">
    <source>
        <dbReference type="EMBL" id="KPC49092.1"/>
    </source>
</evidence>
<dbReference type="InterPro" id="IPR003594">
    <property type="entry name" value="HATPase_dom"/>
</dbReference>
<dbReference type="EMBL" id="LAQT01000038">
    <property type="protein sequence ID" value="KPC49092.1"/>
    <property type="molecule type" value="Genomic_DNA"/>
</dbReference>
<protein>
    <recommendedName>
        <fullName evidence="3">histidine kinase</fullName>
        <ecNumber evidence="3">2.7.13.3</ecNumber>
    </recommendedName>
</protein>
<dbReference type="SMART" id="SM00448">
    <property type="entry name" value="REC"/>
    <property type="match status" value="1"/>
</dbReference>
<keyword evidence="4 7" id="KW-0597">Phosphoprotein</keyword>
<dbReference type="RefSeq" id="WP_053939825.1">
    <property type="nucleotide sequence ID" value="NZ_LAQT01000038.1"/>
</dbReference>
<evidence type="ECO:0000313" key="12">
    <source>
        <dbReference type="Proteomes" id="UP000037939"/>
    </source>
</evidence>
<gene>
    <name evidence="11" type="primary">barA_4</name>
    <name evidence="11" type="ORF">WG78_21270</name>
</gene>
<evidence type="ECO:0000259" key="10">
    <source>
        <dbReference type="PROSITE" id="PS50110"/>
    </source>
</evidence>
<dbReference type="Gene3D" id="1.10.287.130">
    <property type="match status" value="1"/>
</dbReference>
<dbReference type="InterPro" id="IPR001789">
    <property type="entry name" value="Sig_transdc_resp-reg_receiver"/>
</dbReference>
<dbReference type="STRING" id="857265.WG78_21270"/>
<accession>A0A0N0XFQ9</accession>
<evidence type="ECO:0000256" key="6">
    <source>
        <dbReference type="ARBA" id="ARBA00022777"/>
    </source>
</evidence>
<dbReference type="SUPFAM" id="SSF55874">
    <property type="entry name" value="ATPase domain of HSP90 chaperone/DNA topoisomerase II/histidine kinase"/>
    <property type="match status" value="1"/>
</dbReference>
<dbReference type="GO" id="GO:0005886">
    <property type="term" value="C:plasma membrane"/>
    <property type="evidence" value="ECO:0007669"/>
    <property type="project" value="UniProtKB-SubCell"/>
</dbReference>
<dbReference type="InterPro" id="IPR036890">
    <property type="entry name" value="HATPase_C_sf"/>
</dbReference>
<dbReference type="InterPro" id="IPR004358">
    <property type="entry name" value="Sig_transdc_His_kin-like_C"/>
</dbReference>
<keyword evidence="12" id="KW-1185">Reference proteome</keyword>
<dbReference type="SUPFAM" id="SSF52172">
    <property type="entry name" value="CheY-like"/>
    <property type="match status" value="1"/>
</dbReference>
<dbReference type="CDD" id="cd00075">
    <property type="entry name" value="HATPase"/>
    <property type="match status" value="1"/>
</dbReference>
<dbReference type="PANTHER" id="PTHR43547:SF2">
    <property type="entry name" value="HYBRID SIGNAL TRANSDUCTION HISTIDINE KINASE C"/>
    <property type="match status" value="1"/>
</dbReference>
<dbReference type="SUPFAM" id="SSF47384">
    <property type="entry name" value="Homodimeric domain of signal transducing histidine kinase"/>
    <property type="match status" value="1"/>
</dbReference>
<evidence type="ECO:0000256" key="4">
    <source>
        <dbReference type="ARBA" id="ARBA00022553"/>
    </source>
</evidence>
<dbReference type="GO" id="GO:0000155">
    <property type="term" value="F:phosphorelay sensor kinase activity"/>
    <property type="evidence" value="ECO:0007669"/>
    <property type="project" value="InterPro"/>
</dbReference>
<name>A0A0N0XFQ9_9NEIS</name>
<dbReference type="EC" id="2.7.13.3" evidence="3"/>
<dbReference type="PROSITE" id="PS50109">
    <property type="entry name" value="HIS_KIN"/>
    <property type="match status" value="1"/>
</dbReference>
<keyword evidence="8" id="KW-0175">Coiled coil</keyword>
<dbReference type="Pfam" id="PF00072">
    <property type="entry name" value="Response_reg"/>
    <property type="match status" value="1"/>
</dbReference>
<dbReference type="PROSITE" id="PS50110">
    <property type="entry name" value="RESPONSE_REGULATORY"/>
    <property type="match status" value="1"/>
</dbReference>
<dbReference type="Pfam" id="PF02518">
    <property type="entry name" value="HATPase_c"/>
    <property type="match status" value="1"/>
</dbReference>